<reference evidence="2" key="1">
    <citation type="submission" date="2022-10" db="EMBL/GenBank/DDBJ databases">
        <title>Culturing micro-colonial fungi from biological soil crusts in the Mojave desert and describing Neophaeococcomyces mojavensis, and introducing the new genera and species Taxawa tesnikishii.</title>
        <authorList>
            <person name="Kurbessoian T."/>
            <person name="Stajich J.E."/>
        </authorList>
    </citation>
    <scope>NUCLEOTIDE SEQUENCE</scope>
    <source>
        <strain evidence="2">TK_41</strain>
    </source>
</reference>
<accession>A0AA38X5F1</accession>
<dbReference type="EMBL" id="JAPDRK010000012">
    <property type="protein sequence ID" value="KAJ9607111.1"/>
    <property type="molecule type" value="Genomic_DNA"/>
</dbReference>
<evidence type="ECO:0000256" key="1">
    <source>
        <dbReference type="SAM" id="MobiDB-lite"/>
    </source>
</evidence>
<gene>
    <name evidence="2" type="ORF">H2200_008183</name>
</gene>
<protein>
    <submittedName>
        <fullName evidence="2">Uncharacterized protein</fullName>
    </submittedName>
</protein>
<proteinExistence type="predicted"/>
<keyword evidence="3" id="KW-1185">Reference proteome</keyword>
<sequence length="1409" mass="153597">MADPICIPIDLDAFVLNEAVCEGGKTRIAPITKPDYVSLRLENSAIQHDVLPKVDLHNTDKAINNPRISESFSGPLKVLDLKNPNPPETQLVRIKESRLGVYLHWSLPRGYRSGTSAAAGTDKANNAAQASANPVFRPVPNRWLVVRSLHPNTFSPQPAGLPLISAWIIESDRMQAIEDIDGKVDLETDVSPFIQYDNTVPGNVLHSQAEKYIGSKTALANVNQWTEQGNPPISKLTVMSTSNSLFADYTAHNANVFSMKDNFEFAKDSYLQTATCDYFVVGWHSDVSDGPFGKTGIPGTLESRINTFLCSIDKDAKLAGLSVKAAKAIKDSLDFTATLCHGAIYNVVYDRHAKPKSPTPSSDDYVDNFTTNVDMEPVAVGVSPLDSILTFLNAHDKDTAAEEHILGTGSNQIAHNILSMSELLYATDDDYDSRIKAADLLSAQHFKGNAGGFTWHYDKKKESNGPPQSPSTDPTINGKSELDHLNMLNELQQNLDMTERVLATRRWDLFAQFFNYCADPLSGANESTYVGLVKKLYSQDPTSKKWTGALADLLQTKNTLETAINDILQPKAHPNTPLIPVRKIANDPYYLRSNPTLMIAGIDAGWPADFLKNIEVRFGSEITIPASKDLSDVVAKLKLPPASGDLGAKILNLLAEAAQSGTANKPGFKTWAGQPFHPIFVEWEAVYYHLDWSENWQVGLGSSPLSPNNVPQIRYVNTESVLGLCDDARAVSGRILVLPQPNFALKAVIDQVFGSTTSADLPPGMQKWTETQKQAFADSVDQLKFISGELDGFTDGLLTLANGSHVKPNVRPQGQDAAPLQEAIDKGSHVGLTRDHFVEIDSESAKTPYGGLEDFVGAKFQPFKGVQHGQLAITKITIVDKFGQAVCCPLPAAQPTSPPKDPDFPLRPCLTDRLCPSMLSDGTLNTVYKTTDKFTSTGAPISPFIQITPSINQSARINADFLEVEIDSSGKATGNWAVCTEWENPIFGWIIVNYADSCLQFFTGKGLFFTTAHFGGQTGTATSLKWAPFASPPPGDEQKYVSTQLVNLISQLQGGTQAAQDYLAGLWDMIEQAIQTMPFPPSQYSGYANAIVGKPLALVNVAWSLELGQPPLKAQHTLGPKPGDTKAGFLNPTEEEVMASYQFHVKIGDWARPFDGVVCYWDNDKPPAGSTDFAKIHTYFPQEEAVLPRISITTETYPKLTPFFLQPSSSGTGLAQEKLQHSIIKTLLIDPYTPIHLYSGILPINSLQLPGWSLQIAMRNMTAFFTVGPILVTTDVPKVYDPNQKLTADSWITHMADPKASPDACKVKLPIAGGKGMWNWLQPYVDTTTPATNTKAATTTATKAVTTTKASTTAVKKDDSGDDDALPRPLYNAFEVGNDDGRLRSDPGPYTMLEGFLQLARPLINDSSS</sequence>
<organism evidence="2 3">
    <name type="scientific">Cladophialophora chaetospira</name>
    <dbReference type="NCBI Taxonomy" id="386627"/>
    <lineage>
        <taxon>Eukaryota</taxon>
        <taxon>Fungi</taxon>
        <taxon>Dikarya</taxon>
        <taxon>Ascomycota</taxon>
        <taxon>Pezizomycotina</taxon>
        <taxon>Eurotiomycetes</taxon>
        <taxon>Chaetothyriomycetidae</taxon>
        <taxon>Chaetothyriales</taxon>
        <taxon>Herpotrichiellaceae</taxon>
        <taxon>Cladophialophora</taxon>
    </lineage>
</organism>
<evidence type="ECO:0000313" key="3">
    <source>
        <dbReference type="Proteomes" id="UP001172673"/>
    </source>
</evidence>
<evidence type="ECO:0000313" key="2">
    <source>
        <dbReference type="EMBL" id="KAJ9607111.1"/>
    </source>
</evidence>
<dbReference type="Proteomes" id="UP001172673">
    <property type="component" value="Unassembled WGS sequence"/>
</dbReference>
<feature type="region of interest" description="Disordered" evidence="1">
    <location>
        <begin position="457"/>
        <end position="478"/>
    </location>
</feature>
<name>A0AA38X5F1_9EURO</name>
<comment type="caution">
    <text evidence="2">The sequence shown here is derived from an EMBL/GenBank/DDBJ whole genome shotgun (WGS) entry which is preliminary data.</text>
</comment>